<protein>
    <submittedName>
        <fullName evidence="2">Sugar phosphate isomerase/epimerase</fullName>
    </submittedName>
</protein>
<dbReference type="GO" id="GO:0016853">
    <property type="term" value="F:isomerase activity"/>
    <property type="evidence" value="ECO:0007669"/>
    <property type="project" value="UniProtKB-KW"/>
</dbReference>
<proteinExistence type="predicted"/>
<evidence type="ECO:0000259" key="1">
    <source>
        <dbReference type="Pfam" id="PF01261"/>
    </source>
</evidence>
<evidence type="ECO:0000313" key="3">
    <source>
        <dbReference type="Proteomes" id="UP000309117"/>
    </source>
</evidence>
<accession>A0A4S2BR08</accession>
<dbReference type="Pfam" id="PF01261">
    <property type="entry name" value="AP_endonuc_2"/>
    <property type="match status" value="1"/>
</dbReference>
<name>A0A4S2BR08_9LACO</name>
<sequence length="245" mass="28045">MKVSINTAVFLDHLNNGVSQLESLKILNGLENEIDNIQVRGEFFDEKTKDQEIENIKKACQNNGWDLYYSVPEELFNEGKINSSIDSNIEMAKKYDLKYLKYFIGDVKNVDPKEIAALDQKLADAGIELTLENLSNDSGKLEKVEEGLEAIKNSKNIGYTYDAGNWYWVDENPSLAFKKLKNQITNYHLKDIKDKETVMLGEGDTDWQPMVLSLSDNIPIFLEYGIPDEQIKHEVELVNSVINKW</sequence>
<reference evidence="2 3" key="1">
    <citation type="submission" date="2019-04" db="EMBL/GenBank/DDBJ databases">
        <title>Microbes associate with the intestines of laboratory mice.</title>
        <authorList>
            <person name="Navarre W."/>
            <person name="Wong E."/>
            <person name="Huang K."/>
            <person name="Tropini C."/>
            <person name="Ng K."/>
            <person name="Yu B."/>
        </authorList>
    </citation>
    <scope>NUCLEOTIDE SEQUENCE [LARGE SCALE GENOMIC DNA]</scope>
    <source>
        <strain evidence="2 3">NM61_E11</strain>
    </source>
</reference>
<dbReference type="Proteomes" id="UP000309117">
    <property type="component" value="Unassembled WGS sequence"/>
</dbReference>
<comment type="caution">
    <text evidence="2">The sequence shown here is derived from an EMBL/GenBank/DDBJ whole genome shotgun (WGS) entry which is preliminary data.</text>
</comment>
<dbReference type="RefSeq" id="WP_135960300.1">
    <property type="nucleotide sequence ID" value="NZ_CAJSYX010000003.1"/>
</dbReference>
<dbReference type="Gene3D" id="3.20.20.150">
    <property type="entry name" value="Divalent-metal-dependent TIM barrel enzymes"/>
    <property type="match status" value="1"/>
</dbReference>
<gene>
    <name evidence="2" type="ORF">E5351_02445</name>
</gene>
<dbReference type="AlphaFoldDB" id="A0A4S2BR08"/>
<dbReference type="InterPro" id="IPR013022">
    <property type="entry name" value="Xyl_isomerase-like_TIM-brl"/>
</dbReference>
<feature type="domain" description="Xylose isomerase-like TIM barrel" evidence="1">
    <location>
        <begin position="44"/>
        <end position="237"/>
    </location>
</feature>
<dbReference type="SUPFAM" id="SSF51658">
    <property type="entry name" value="Xylose isomerase-like"/>
    <property type="match status" value="1"/>
</dbReference>
<dbReference type="EMBL" id="SRYV01000003">
    <property type="protein sequence ID" value="TGY16872.1"/>
    <property type="molecule type" value="Genomic_DNA"/>
</dbReference>
<organism evidence="2 3">
    <name type="scientific">Lactobacillus intestinalis</name>
    <dbReference type="NCBI Taxonomy" id="151781"/>
    <lineage>
        <taxon>Bacteria</taxon>
        <taxon>Bacillati</taxon>
        <taxon>Bacillota</taxon>
        <taxon>Bacilli</taxon>
        <taxon>Lactobacillales</taxon>
        <taxon>Lactobacillaceae</taxon>
        <taxon>Lactobacillus</taxon>
    </lineage>
</organism>
<dbReference type="InterPro" id="IPR036237">
    <property type="entry name" value="Xyl_isomerase-like_sf"/>
</dbReference>
<keyword evidence="2" id="KW-0413">Isomerase</keyword>
<evidence type="ECO:0000313" key="2">
    <source>
        <dbReference type="EMBL" id="TGY16872.1"/>
    </source>
</evidence>